<evidence type="ECO:0000256" key="5">
    <source>
        <dbReference type="ARBA" id="ARBA00022801"/>
    </source>
</evidence>
<dbReference type="GO" id="GO:0016787">
    <property type="term" value="F:hydrolase activity"/>
    <property type="evidence" value="ECO:0007669"/>
    <property type="project" value="UniProtKB-KW"/>
</dbReference>
<keyword evidence="3" id="KW-0540">Nuclease</keyword>
<keyword evidence="4" id="KW-0255">Endonuclease</keyword>
<evidence type="ECO:0000256" key="1">
    <source>
        <dbReference type="ARBA" id="ARBA00022490"/>
    </source>
</evidence>
<dbReference type="SMART" id="SM00538">
    <property type="entry name" value="POP4"/>
    <property type="match status" value="1"/>
</dbReference>
<protein>
    <submittedName>
        <fullName evidence="6">Uncharacterized protein</fullName>
    </submittedName>
</protein>
<dbReference type="SUPFAM" id="SSF101744">
    <property type="entry name" value="Rof/RNase P subunit-like"/>
    <property type="match status" value="1"/>
</dbReference>
<dbReference type="GO" id="GO:0001682">
    <property type="term" value="P:tRNA 5'-leader removal"/>
    <property type="evidence" value="ECO:0007669"/>
    <property type="project" value="InterPro"/>
</dbReference>
<keyword evidence="1" id="KW-0963">Cytoplasm</keyword>
<evidence type="ECO:0000256" key="4">
    <source>
        <dbReference type="ARBA" id="ARBA00022759"/>
    </source>
</evidence>
<dbReference type="InterPro" id="IPR023538">
    <property type="entry name" value="RNP1"/>
</dbReference>
<gene>
    <name evidence="6" type="ORF">METZ01_LOCUS407976</name>
</gene>
<dbReference type="Pfam" id="PF01868">
    <property type="entry name" value="RNase_P-MRP_p29"/>
    <property type="match status" value="1"/>
</dbReference>
<dbReference type="GO" id="GO:0030677">
    <property type="term" value="C:ribonuclease P complex"/>
    <property type="evidence" value="ECO:0007669"/>
    <property type="project" value="InterPro"/>
</dbReference>
<dbReference type="AlphaFoldDB" id="A0A382W8J3"/>
<dbReference type="GO" id="GO:0003723">
    <property type="term" value="F:RNA binding"/>
    <property type="evidence" value="ECO:0007669"/>
    <property type="project" value="InterPro"/>
</dbReference>
<sequence length="85" mass="9742">MITSENIKSHEIIGLHATIIESSNSQLKGLNGIIVYETKNTFMLETINGLKTIPKLFNKWEFQINKLKIVMEGLIMRKKPQDRIG</sequence>
<keyword evidence="2" id="KW-0819">tRNA processing</keyword>
<evidence type="ECO:0000313" key="6">
    <source>
        <dbReference type="EMBL" id="SVD55122.1"/>
    </source>
</evidence>
<evidence type="ECO:0000256" key="3">
    <source>
        <dbReference type="ARBA" id="ARBA00022722"/>
    </source>
</evidence>
<dbReference type="InterPro" id="IPR002730">
    <property type="entry name" value="Rpp29/RNP1"/>
</dbReference>
<reference evidence="6" key="1">
    <citation type="submission" date="2018-05" db="EMBL/GenBank/DDBJ databases">
        <authorList>
            <person name="Lanie J.A."/>
            <person name="Ng W.-L."/>
            <person name="Kazmierczak K.M."/>
            <person name="Andrzejewski T.M."/>
            <person name="Davidsen T.M."/>
            <person name="Wayne K.J."/>
            <person name="Tettelin H."/>
            <person name="Glass J.I."/>
            <person name="Rusch D."/>
            <person name="Podicherti R."/>
            <person name="Tsui H.-C.T."/>
            <person name="Winkler M.E."/>
        </authorList>
    </citation>
    <scope>NUCLEOTIDE SEQUENCE</scope>
</reference>
<organism evidence="6">
    <name type="scientific">marine metagenome</name>
    <dbReference type="NCBI Taxonomy" id="408172"/>
    <lineage>
        <taxon>unclassified sequences</taxon>
        <taxon>metagenomes</taxon>
        <taxon>ecological metagenomes</taxon>
    </lineage>
</organism>
<accession>A0A382W8J3</accession>
<proteinExistence type="inferred from homology"/>
<dbReference type="InterPro" id="IPR036980">
    <property type="entry name" value="RNase_P/MRP_Rpp29_sf"/>
</dbReference>
<dbReference type="InterPro" id="IPR023534">
    <property type="entry name" value="Rof/RNase_P-like"/>
</dbReference>
<name>A0A382W8J3_9ZZZZ</name>
<dbReference type="GO" id="GO:0004519">
    <property type="term" value="F:endonuclease activity"/>
    <property type="evidence" value="ECO:0007669"/>
    <property type="project" value="UniProtKB-KW"/>
</dbReference>
<dbReference type="HAMAP" id="MF_00754">
    <property type="entry name" value="RNase_P_1"/>
    <property type="match status" value="1"/>
</dbReference>
<dbReference type="Gene3D" id="2.30.30.210">
    <property type="entry name" value="Ribonuclease P/MRP, subunit p29"/>
    <property type="match status" value="1"/>
</dbReference>
<keyword evidence="5" id="KW-0378">Hydrolase</keyword>
<evidence type="ECO:0000256" key="2">
    <source>
        <dbReference type="ARBA" id="ARBA00022694"/>
    </source>
</evidence>
<dbReference type="EMBL" id="UINC01157889">
    <property type="protein sequence ID" value="SVD55122.1"/>
    <property type="molecule type" value="Genomic_DNA"/>
</dbReference>